<evidence type="ECO:0000256" key="1">
    <source>
        <dbReference type="SAM" id="Phobius"/>
    </source>
</evidence>
<reference evidence="3 4" key="1">
    <citation type="submission" date="2018-07" db="EMBL/GenBank/DDBJ databases">
        <title>Genomic Encyclopedia of Type Strains, Phase III (KMG-III): the genomes of soil and plant-associated and newly described type strains.</title>
        <authorList>
            <person name="Whitman W."/>
        </authorList>
    </citation>
    <scope>NUCLEOTIDE SEQUENCE [LARGE SCALE GENOMIC DNA]</scope>
    <source>
        <strain evidence="3 4">31-25a</strain>
    </source>
</reference>
<keyword evidence="1" id="KW-0472">Membrane</keyword>
<keyword evidence="4" id="KW-1185">Reference proteome</keyword>
<gene>
    <name evidence="3" type="ORF">C7476_115130</name>
</gene>
<feature type="transmembrane region" description="Helical" evidence="1">
    <location>
        <begin position="80"/>
        <end position="99"/>
    </location>
</feature>
<feature type="transmembrane region" description="Helical" evidence="1">
    <location>
        <begin position="39"/>
        <end position="59"/>
    </location>
</feature>
<dbReference type="InterPro" id="IPR002656">
    <property type="entry name" value="Acyl_transf_3_dom"/>
</dbReference>
<evidence type="ECO:0000313" key="3">
    <source>
        <dbReference type="EMBL" id="RCW80165.1"/>
    </source>
</evidence>
<dbReference type="AlphaFoldDB" id="A0A368YJ06"/>
<dbReference type="PANTHER" id="PTHR23028">
    <property type="entry name" value="ACETYLTRANSFERASE"/>
    <property type="match status" value="1"/>
</dbReference>
<feature type="transmembrane region" description="Helical" evidence="1">
    <location>
        <begin position="145"/>
        <end position="165"/>
    </location>
</feature>
<dbReference type="OrthoDB" id="9767863at2"/>
<dbReference type="PANTHER" id="PTHR23028:SF53">
    <property type="entry name" value="ACYL_TRANSF_3 DOMAIN-CONTAINING PROTEIN"/>
    <property type="match status" value="1"/>
</dbReference>
<dbReference type="Proteomes" id="UP000253324">
    <property type="component" value="Unassembled WGS sequence"/>
</dbReference>
<dbReference type="GO" id="GO:0016747">
    <property type="term" value="F:acyltransferase activity, transferring groups other than amino-acyl groups"/>
    <property type="evidence" value="ECO:0007669"/>
    <property type="project" value="InterPro"/>
</dbReference>
<keyword evidence="1" id="KW-1133">Transmembrane helix</keyword>
<feature type="transmembrane region" description="Helical" evidence="1">
    <location>
        <begin position="197"/>
        <end position="219"/>
    </location>
</feature>
<dbReference type="InterPro" id="IPR050879">
    <property type="entry name" value="Acyltransferase_3"/>
</dbReference>
<comment type="caution">
    <text evidence="3">The sequence shown here is derived from an EMBL/GenBank/DDBJ whole genome shotgun (WGS) entry which is preliminary data.</text>
</comment>
<evidence type="ECO:0000313" key="4">
    <source>
        <dbReference type="Proteomes" id="UP000253324"/>
    </source>
</evidence>
<dbReference type="RefSeq" id="WP_114431896.1">
    <property type="nucleotide sequence ID" value="NZ_QPJM01000015.1"/>
</dbReference>
<proteinExistence type="predicted"/>
<feature type="transmembrane region" description="Helical" evidence="1">
    <location>
        <begin position="172"/>
        <end position="191"/>
    </location>
</feature>
<feature type="domain" description="Acyltransferase 3" evidence="2">
    <location>
        <begin position="10"/>
        <end position="324"/>
    </location>
</feature>
<dbReference type="GO" id="GO:0009103">
    <property type="term" value="P:lipopolysaccharide biosynthetic process"/>
    <property type="evidence" value="ECO:0007669"/>
    <property type="project" value="TreeGrafter"/>
</dbReference>
<organism evidence="3 4">
    <name type="scientific">Phyllobacterium bourgognense</name>
    <dbReference type="NCBI Taxonomy" id="314236"/>
    <lineage>
        <taxon>Bacteria</taxon>
        <taxon>Pseudomonadati</taxon>
        <taxon>Pseudomonadota</taxon>
        <taxon>Alphaproteobacteria</taxon>
        <taxon>Hyphomicrobiales</taxon>
        <taxon>Phyllobacteriaceae</taxon>
        <taxon>Phyllobacterium</taxon>
    </lineage>
</organism>
<name>A0A368YJ06_9HYPH</name>
<feature type="transmembrane region" description="Helical" evidence="1">
    <location>
        <begin position="226"/>
        <end position="243"/>
    </location>
</feature>
<evidence type="ECO:0000259" key="2">
    <source>
        <dbReference type="Pfam" id="PF01757"/>
    </source>
</evidence>
<accession>A0A368YJ06</accession>
<feature type="transmembrane region" description="Helical" evidence="1">
    <location>
        <begin position="308"/>
        <end position="330"/>
    </location>
</feature>
<dbReference type="GO" id="GO:0016020">
    <property type="term" value="C:membrane"/>
    <property type="evidence" value="ECO:0007669"/>
    <property type="project" value="TreeGrafter"/>
</dbReference>
<feature type="transmembrane region" description="Helical" evidence="1">
    <location>
        <begin position="249"/>
        <end position="271"/>
    </location>
</feature>
<sequence>MSTVDQRANNFDFVRFLAAFLVIWGHSAALLGLPITSMWGVAISEMGVMIFFVLSGYLITESWLRDPRLVPFFLKRSLRIFPALIVCVIICACLIGPIVTSLPIEDYFFSPGFAEFFKNIALLPRYSLPGVFEQNTYRYAVNGSLWTLPVEFFCYCSVAALAVISGRRLFRFTMLATVMVCGADVYFSHFYDGPQIVILDTGAASAASIMPFFFVGSIFRLVKDRISLRIDIAVIMACATALVEYGWPQLLAFCTWLTVPYITLTFCLHAAPLLSKWGRFGDFSYGMYLYAFPVQQSLIYFARNDLSFGVLCFLTTVLSLALAWCSWHLIERRALMLKPGRSPDRVIAGGGLDRSIVTGYDTPQ</sequence>
<feature type="transmembrane region" description="Helical" evidence="1">
    <location>
        <begin position="12"/>
        <end position="33"/>
    </location>
</feature>
<keyword evidence="1" id="KW-0812">Transmembrane</keyword>
<protein>
    <submittedName>
        <fullName evidence="3">Peptidoglycan/LPS O-acetylase OafA/YrhL</fullName>
    </submittedName>
</protein>
<dbReference type="Pfam" id="PF01757">
    <property type="entry name" value="Acyl_transf_3"/>
    <property type="match status" value="1"/>
</dbReference>
<dbReference type="EMBL" id="QPJM01000015">
    <property type="protein sequence ID" value="RCW80165.1"/>
    <property type="molecule type" value="Genomic_DNA"/>
</dbReference>